<reference evidence="3 4" key="1">
    <citation type="submission" date="2020-08" db="EMBL/GenBank/DDBJ databases">
        <title>A Genomic Blueprint of the Chicken Gut Microbiome.</title>
        <authorList>
            <person name="Gilroy R."/>
            <person name="Ravi A."/>
            <person name="Getino M."/>
            <person name="Pursley I."/>
            <person name="Horton D.L."/>
            <person name="Alikhan N.-F."/>
            <person name="Baker D."/>
            <person name="Gharbi K."/>
            <person name="Hall N."/>
            <person name="Watson M."/>
            <person name="Adriaenssens E.M."/>
            <person name="Foster-Nyarko E."/>
            <person name="Jarju S."/>
            <person name="Secka A."/>
            <person name="Antonio M."/>
            <person name="Oren A."/>
            <person name="Chaudhuri R."/>
            <person name="La Ragione R.M."/>
            <person name="Hildebrand F."/>
            <person name="Pallen M.J."/>
        </authorList>
    </citation>
    <scope>NUCLEOTIDE SEQUENCE [LARGE SCALE GENOMIC DNA]</scope>
    <source>
        <strain evidence="3 4">Sa1BUA8</strain>
    </source>
</reference>
<evidence type="ECO:0000313" key="4">
    <source>
        <dbReference type="Proteomes" id="UP000822993"/>
    </source>
</evidence>
<dbReference type="RefSeq" id="WP_193718641.1">
    <property type="nucleotide sequence ID" value="NZ_JACSPN010000003.1"/>
</dbReference>
<keyword evidence="2" id="KW-1133">Transmembrane helix</keyword>
<organism evidence="3 4">
    <name type="scientific">Oerskovia douganii</name>
    <dbReference type="NCBI Taxonomy" id="2762210"/>
    <lineage>
        <taxon>Bacteria</taxon>
        <taxon>Bacillati</taxon>
        <taxon>Actinomycetota</taxon>
        <taxon>Actinomycetes</taxon>
        <taxon>Micrococcales</taxon>
        <taxon>Cellulomonadaceae</taxon>
        <taxon>Oerskovia</taxon>
    </lineage>
</organism>
<feature type="transmembrane region" description="Helical" evidence="2">
    <location>
        <begin position="81"/>
        <end position="100"/>
    </location>
</feature>
<protein>
    <submittedName>
        <fullName evidence="3">Uncharacterized protein</fullName>
    </submittedName>
</protein>
<feature type="region of interest" description="Disordered" evidence="1">
    <location>
        <begin position="208"/>
        <end position="228"/>
    </location>
</feature>
<feature type="transmembrane region" description="Helical" evidence="2">
    <location>
        <begin position="15"/>
        <end position="36"/>
    </location>
</feature>
<sequence length="228" mass="23859">MILARAAEERSDRWAGWPLFVVGLAVFTVLAVVRVVVLVRAGETAGSVVLVVSGAAGVLVGAVLVWMVLRVGLLRRRVAAARPGAVVVPGCVVAVMVAVARDRGVPRRPWALQGGQPVALAVTSADLEVWAGNASSPRWTIPLAAVGAVANLSGRYGPRKVQAVGVWDQDGALVAALVPAYRSTKVLVGGSWDQRERARHDLRTAIWKGGSGAFPRSGGSPRRETRAA</sequence>
<keyword evidence="4" id="KW-1185">Reference proteome</keyword>
<keyword evidence="2" id="KW-0472">Membrane</keyword>
<dbReference type="AlphaFoldDB" id="A0A9D5U6X5"/>
<comment type="caution">
    <text evidence="3">The sequence shown here is derived from an EMBL/GenBank/DDBJ whole genome shotgun (WGS) entry which is preliminary data.</text>
</comment>
<name>A0A9D5U6X5_9CELL</name>
<evidence type="ECO:0000256" key="2">
    <source>
        <dbReference type="SAM" id="Phobius"/>
    </source>
</evidence>
<evidence type="ECO:0000256" key="1">
    <source>
        <dbReference type="SAM" id="MobiDB-lite"/>
    </source>
</evidence>
<dbReference type="Proteomes" id="UP000822993">
    <property type="component" value="Unassembled WGS sequence"/>
</dbReference>
<gene>
    <name evidence="3" type="ORF">H9623_03125</name>
</gene>
<feature type="transmembrane region" description="Helical" evidence="2">
    <location>
        <begin position="48"/>
        <end position="69"/>
    </location>
</feature>
<proteinExistence type="predicted"/>
<keyword evidence="2" id="KW-0812">Transmembrane</keyword>
<evidence type="ECO:0000313" key="3">
    <source>
        <dbReference type="EMBL" id="MBE7699300.1"/>
    </source>
</evidence>
<dbReference type="EMBL" id="JACSPN010000003">
    <property type="protein sequence ID" value="MBE7699300.1"/>
    <property type="molecule type" value="Genomic_DNA"/>
</dbReference>
<accession>A0A9D5U6X5</accession>